<keyword evidence="3" id="KW-1185">Reference proteome</keyword>
<evidence type="ECO:0000313" key="3">
    <source>
        <dbReference type="Proteomes" id="UP000032180"/>
    </source>
</evidence>
<feature type="compositionally biased region" description="Pro residues" evidence="1">
    <location>
        <begin position="94"/>
        <end position="105"/>
    </location>
</feature>
<accession>A0A0D9X4F5</accession>
<dbReference type="HOGENOM" id="CLU_1534744_0_0_1"/>
<name>A0A0D9X4F5_9ORYZ</name>
<proteinExistence type="predicted"/>
<dbReference type="AlphaFoldDB" id="A0A0D9X4F5"/>
<organism evidence="2 3">
    <name type="scientific">Leersia perrieri</name>
    <dbReference type="NCBI Taxonomy" id="77586"/>
    <lineage>
        <taxon>Eukaryota</taxon>
        <taxon>Viridiplantae</taxon>
        <taxon>Streptophyta</taxon>
        <taxon>Embryophyta</taxon>
        <taxon>Tracheophyta</taxon>
        <taxon>Spermatophyta</taxon>
        <taxon>Magnoliopsida</taxon>
        <taxon>Liliopsida</taxon>
        <taxon>Poales</taxon>
        <taxon>Poaceae</taxon>
        <taxon>BOP clade</taxon>
        <taxon>Oryzoideae</taxon>
        <taxon>Oryzeae</taxon>
        <taxon>Oryzinae</taxon>
        <taxon>Leersia</taxon>
    </lineage>
</organism>
<reference evidence="2 3" key="1">
    <citation type="submission" date="2012-08" db="EMBL/GenBank/DDBJ databases">
        <title>Oryza genome evolution.</title>
        <authorList>
            <person name="Wing R.A."/>
        </authorList>
    </citation>
    <scope>NUCLEOTIDE SEQUENCE</scope>
</reference>
<evidence type="ECO:0000313" key="2">
    <source>
        <dbReference type="EnsemblPlants" id="LPERR08G03040.5"/>
    </source>
</evidence>
<reference evidence="3" key="2">
    <citation type="submission" date="2013-12" db="EMBL/GenBank/DDBJ databases">
        <authorList>
            <person name="Yu Y."/>
            <person name="Lee S."/>
            <person name="de Baynast K."/>
            <person name="Wissotski M."/>
            <person name="Liu L."/>
            <person name="Talag J."/>
            <person name="Goicoechea J."/>
            <person name="Angelova A."/>
            <person name="Jetty R."/>
            <person name="Kudrna D."/>
            <person name="Golser W."/>
            <person name="Rivera L."/>
            <person name="Zhang J."/>
            <person name="Wing R."/>
        </authorList>
    </citation>
    <scope>NUCLEOTIDE SEQUENCE</scope>
</reference>
<protein>
    <submittedName>
        <fullName evidence="2">Uncharacterized protein</fullName>
    </submittedName>
</protein>
<feature type="region of interest" description="Disordered" evidence="1">
    <location>
        <begin position="1"/>
        <end position="60"/>
    </location>
</feature>
<dbReference type="EnsemblPlants" id="LPERR08G03040.5">
    <property type="protein sequence ID" value="LPERR08G03040.5"/>
    <property type="gene ID" value="LPERR08G03040"/>
</dbReference>
<dbReference type="Proteomes" id="UP000032180">
    <property type="component" value="Chromosome 8"/>
</dbReference>
<feature type="region of interest" description="Disordered" evidence="1">
    <location>
        <begin position="79"/>
        <end position="107"/>
    </location>
</feature>
<reference evidence="2" key="3">
    <citation type="submission" date="2015-04" db="UniProtKB">
        <authorList>
            <consortium name="EnsemblPlants"/>
        </authorList>
    </citation>
    <scope>IDENTIFICATION</scope>
</reference>
<dbReference type="Gramene" id="LPERR08G03040.5">
    <property type="protein sequence ID" value="LPERR08G03040.5"/>
    <property type="gene ID" value="LPERR08G03040"/>
</dbReference>
<feature type="compositionally biased region" description="Pro residues" evidence="1">
    <location>
        <begin position="43"/>
        <end position="53"/>
    </location>
</feature>
<sequence>MRFKFKHAGGKSSHLAGQLASGAGLPSAVRSPLPHFPTVRSLPTPPHRSPSSPPRTHTRFSTRFPLSQALLSSFPSVPISTSPSFPPCCRRCPSPSPPRSPPLPELPESIAPRCRGWPGRAAGSWRRRRHFGARPARALRLRARPPPLGAVSVRLIFNVFNKESEKCEQTICQNK</sequence>
<evidence type="ECO:0000256" key="1">
    <source>
        <dbReference type="SAM" id="MobiDB-lite"/>
    </source>
</evidence>